<keyword evidence="2" id="KW-0812">Transmembrane</keyword>
<accession>A0A3M9M805</accession>
<feature type="compositionally biased region" description="Basic and acidic residues" evidence="1">
    <location>
        <begin position="61"/>
        <end position="75"/>
    </location>
</feature>
<evidence type="ECO:0000313" key="3">
    <source>
        <dbReference type="EMBL" id="RNI21710.1"/>
    </source>
</evidence>
<dbReference type="OrthoDB" id="9994369at2"/>
<evidence type="ECO:0000313" key="4">
    <source>
        <dbReference type="Proteomes" id="UP000271678"/>
    </source>
</evidence>
<organism evidence="3 4">
    <name type="scientific">Flexivirga caeni</name>
    <dbReference type="NCBI Taxonomy" id="2294115"/>
    <lineage>
        <taxon>Bacteria</taxon>
        <taxon>Bacillati</taxon>
        <taxon>Actinomycetota</taxon>
        <taxon>Actinomycetes</taxon>
        <taxon>Micrococcales</taxon>
        <taxon>Dermacoccaceae</taxon>
        <taxon>Flexivirga</taxon>
    </lineage>
</organism>
<dbReference type="EMBL" id="RJJQ01000010">
    <property type="protein sequence ID" value="RNI21710.1"/>
    <property type="molecule type" value="Genomic_DNA"/>
</dbReference>
<feature type="region of interest" description="Disordered" evidence="1">
    <location>
        <begin position="46"/>
        <end position="75"/>
    </location>
</feature>
<evidence type="ECO:0000256" key="2">
    <source>
        <dbReference type="SAM" id="Phobius"/>
    </source>
</evidence>
<sequence>MIADLSAKLDQTDGHPIGIGLGFLGICVFMILAFLLIVWIGKQFDKRRNGPRQTPELPLLIKKDEERERRRQAGR</sequence>
<comment type="caution">
    <text evidence="3">The sequence shown here is derived from an EMBL/GenBank/DDBJ whole genome shotgun (WGS) entry which is preliminary data.</text>
</comment>
<protein>
    <submittedName>
        <fullName evidence="3">Uncharacterized protein</fullName>
    </submittedName>
</protein>
<keyword evidence="2" id="KW-1133">Transmembrane helix</keyword>
<proteinExistence type="predicted"/>
<dbReference type="Proteomes" id="UP000271678">
    <property type="component" value="Unassembled WGS sequence"/>
</dbReference>
<gene>
    <name evidence="3" type="ORF">EFY87_11220</name>
</gene>
<dbReference type="RefSeq" id="WP_123271556.1">
    <property type="nucleotide sequence ID" value="NZ_RJJQ01000010.1"/>
</dbReference>
<evidence type="ECO:0000256" key="1">
    <source>
        <dbReference type="SAM" id="MobiDB-lite"/>
    </source>
</evidence>
<name>A0A3M9M805_9MICO</name>
<feature type="transmembrane region" description="Helical" evidence="2">
    <location>
        <begin position="17"/>
        <end position="40"/>
    </location>
</feature>
<keyword evidence="2" id="KW-0472">Membrane</keyword>
<reference evidence="3 4" key="1">
    <citation type="submission" date="2018-11" db="EMBL/GenBank/DDBJ databases">
        <title>Draft genome of Simplicispira Flexivirga sp. BO-16.</title>
        <authorList>
            <person name="Im W.T."/>
        </authorList>
    </citation>
    <scope>NUCLEOTIDE SEQUENCE [LARGE SCALE GENOMIC DNA]</scope>
    <source>
        <strain evidence="3 4">BO-16</strain>
    </source>
</reference>
<keyword evidence="4" id="KW-1185">Reference proteome</keyword>
<dbReference type="AlphaFoldDB" id="A0A3M9M805"/>